<organism evidence="2 3">
    <name type="scientific">Armillaria solidipes</name>
    <dbReference type="NCBI Taxonomy" id="1076256"/>
    <lineage>
        <taxon>Eukaryota</taxon>
        <taxon>Fungi</taxon>
        <taxon>Dikarya</taxon>
        <taxon>Basidiomycota</taxon>
        <taxon>Agaricomycotina</taxon>
        <taxon>Agaricomycetes</taxon>
        <taxon>Agaricomycetidae</taxon>
        <taxon>Agaricales</taxon>
        <taxon>Marasmiineae</taxon>
        <taxon>Physalacriaceae</taxon>
        <taxon>Armillaria</taxon>
    </lineage>
</organism>
<dbReference type="EMBL" id="KZ293434">
    <property type="protein sequence ID" value="PBK67937.1"/>
    <property type="molecule type" value="Genomic_DNA"/>
</dbReference>
<evidence type="ECO:0000313" key="2">
    <source>
        <dbReference type="EMBL" id="PBK67937.1"/>
    </source>
</evidence>
<dbReference type="InterPro" id="IPR041457">
    <property type="entry name" value="CxC2_KDZ-assoc"/>
</dbReference>
<dbReference type="Proteomes" id="UP000218334">
    <property type="component" value="Unassembled WGS sequence"/>
</dbReference>
<feature type="domain" description="CxC2-like cysteine cluster KDZ transposase-associated" evidence="1">
    <location>
        <begin position="1"/>
        <end position="33"/>
    </location>
</feature>
<accession>A0A2H3BTM2</accession>
<name>A0A2H3BTM2_9AGAR</name>
<evidence type="ECO:0000259" key="1">
    <source>
        <dbReference type="Pfam" id="PF18803"/>
    </source>
</evidence>
<dbReference type="STRING" id="1076256.A0A2H3BTM2"/>
<sequence>MAVLKHFHMQTLCGKISMYKYYRGLNHMTDNTEINLPKTRYRSFFQMAHQLRHLLMMKCVGRGHIPDGIKTMKPGDLALGCIACLHPGENLPEGWENMPASEHVKKSTKEKDPGLHTGLAYFVDHDKYIRHVRKYASQKDISSCSGFQTLAHAETKNTHGLRATGMGICVCMRHEHVLPLAAGDLQVGERYCNMDYITGSMAQTFDDTKEIFYSYDIACQWKIKLHERMRKLPKHAQICDDMALDFRIPKLHCKAHKYACQCQFLMNLWHGLGCTCGEGIERTWDDINPCAASTKEMGPGAHHDTIDDQFGGHNWRKETRLGHLLHERQDHAVCQFNRQASAHMIFTESLPQDKNWAEEWTVMVEKWEVNDTAPNPYFKEVKSMAMGLLIEETQRRIRVDYKEMEENPLTRTQLKEQQDRQVTLQHQLTQFCMLQAAYMPCVLPLIEEAPAKVEGADDVEHATLWLPSTLTVEQQTLGCKGNIIKIEEDLCEAQCFDVLDMIRGVCMTRATAFMEGLTCKLEVGAAKYKVAQAALFALRGPGDWEECLRVLQASDIRTMDGAVFCIGFEEMEDDVSRYRKRKKDTENTHEGEGYRTVSWIWTTEGALGDRSDKQLHSAARVEWLKSRARVYQWCEELVLVRAEMQQCLKSLEY</sequence>
<dbReference type="PANTHER" id="PTHR33104:SF2">
    <property type="entry name" value="CXC3 LIKE CYSTEINE CLUSTER DOMAIN-CONTAINING PROTEIN"/>
    <property type="match status" value="1"/>
</dbReference>
<dbReference type="PANTHER" id="PTHR33104">
    <property type="entry name" value="SI:DKEY-29D5.2"/>
    <property type="match status" value="1"/>
</dbReference>
<dbReference type="Pfam" id="PF18758">
    <property type="entry name" value="KDZ"/>
    <property type="match status" value="1"/>
</dbReference>
<dbReference type="AlphaFoldDB" id="A0A2H3BTM2"/>
<dbReference type="Pfam" id="PF18803">
    <property type="entry name" value="CxC2"/>
    <property type="match status" value="1"/>
</dbReference>
<gene>
    <name evidence="2" type="ORF">ARMSODRAFT_1019983</name>
</gene>
<reference evidence="3" key="1">
    <citation type="journal article" date="2017" name="Nat. Ecol. Evol.">
        <title>Genome expansion and lineage-specific genetic innovations in the forest pathogenic fungi Armillaria.</title>
        <authorList>
            <person name="Sipos G."/>
            <person name="Prasanna A.N."/>
            <person name="Walter M.C."/>
            <person name="O'Connor E."/>
            <person name="Balint B."/>
            <person name="Krizsan K."/>
            <person name="Kiss B."/>
            <person name="Hess J."/>
            <person name="Varga T."/>
            <person name="Slot J."/>
            <person name="Riley R."/>
            <person name="Boka B."/>
            <person name="Rigling D."/>
            <person name="Barry K."/>
            <person name="Lee J."/>
            <person name="Mihaltcheva S."/>
            <person name="LaButti K."/>
            <person name="Lipzen A."/>
            <person name="Waldron R."/>
            <person name="Moloney N.M."/>
            <person name="Sperisen C."/>
            <person name="Kredics L."/>
            <person name="Vagvoelgyi C."/>
            <person name="Patrignani A."/>
            <person name="Fitzpatrick D."/>
            <person name="Nagy I."/>
            <person name="Doyle S."/>
            <person name="Anderson J.B."/>
            <person name="Grigoriev I.V."/>
            <person name="Gueldener U."/>
            <person name="Muensterkoetter M."/>
            <person name="Nagy L.G."/>
        </authorList>
    </citation>
    <scope>NUCLEOTIDE SEQUENCE [LARGE SCALE GENOMIC DNA]</scope>
    <source>
        <strain evidence="3">28-4</strain>
    </source>
</reference>
<protein>
    <recommendedName>
        <fullName evidence="1">CxC2-like cysteine cluster KDZ transposase-associated domain-containing protein</fullName>
    </recommendedName>
</protein>
<proteinExistence type="predicted"/>
<dbReference type="InterPro" id="IPR040521">
    <property type="entry name" value="KDZ"/>
</dbReference>
<evidence type="ECO:0000313" key="3">
    <source>
        <dbReference type="Proteomes" id="UP000218334"/>
    </source>
</evidence>
<keyword evidence="3" id="KW-1185">Reference proteome</keyword>